<protein>
    <submittedName>
        <fullName evidence="3">KH_10 domain-containing protein</fullName>
    </submittedName>
</protein>
<dbReference type="Proteomes" id="UP000095287">
    <property type="component" value="Unplaced"/>
</dbReference>
<feature type="region of interest" description="Disordered" evidence="1">
    <location>
        <begin position="61"/>
        <end position="81"/>
    </location>
</feature>
<dbReference type="Gene3D" id="3.30.310.270">
    <property type="match status" value="1"/>
</dbReference>
<evidence type="ECO:0000313" key="3">
    <source>
        <dbReference type="WBParaSite" id="L893_g9258.t1"/>
    </source>
</evidence>
<name>A0A1I8AV96_9BILA</name>
<organism evidence="2 3">
    <name type="scientific">Steinernema glaseri</name>
    <dbReference type="NCBI Taxonomy" id="37863"/>
    <lineage>
        <taxon>Eukaryota</taxon>
        <taxon>Metazoa</taxon>
        <taxon>Ecdysozoa</taxon>
        <taxon>Nematoda</taxon>
        <taxon>Chromadorea</taxon>
        <taxon>Rhabditida</taxon>
        <taxon>Tylenchina</taxon>
        <taxon>Panagrolaimomorpha</taxon>
        <taxon>Strongyloidoidea</taxon>
        <taxon>Steinernematidae</taxon>
        <taxon>Steinernema</taxon>
    </lineage>
</organism>
<sequence>LQNVESARTRLQNLMPITITLPLEAAKLKKDYSKNELHDTLSLIRRESEHAYPTITVKVSRGPNLQRPGNEENGYRNRTSSGPNPKIKFFLTITGAVGDSENIIQCVTKLRNHFYKQSEVEKQGDVMQCRSTTYYFSGKVENVIKCFRVFQETLPVSLKFNVEESELIAKVRETAPKSEGELLNHFDSSWNLHVAMKKSVLGGEQIYEHDVKRFTGIITTTQANITRMYTYRRAIMSAPFKGPKVVAHDFLKFTGGQALKQFISMNTKYGFMYSMKPDIAGPPVYSVCTLPQMKELS</sequence>
<dbReference type="WBParaSite" id="L893_g9258.t1">
    <property type="protein sequence ID" value="L893_g9258.t1"/>
    <property type="gene ID" value="L893_g9258"/>
</dbReference>
<evidence type="ECO:0000256" key="1">
    <source>
        <dbReference type="SAM" id="MobiDB-lite"/>
    </source>
</evidence>
<dbReference type="AlphaFoldDB" id="A0A1I8AV96"/>
<reference evidence="3" key="1">
    <citation type="submission" date="2016-11" db="UniProtKB">
        <authorList>
            <consortium name="WormBaseParasite"/>
        </authorList>
    </citation>
    <scope>IDENTIFICATION</scope>
</reference>
<accession>A0A1I8AV96</accession>
<keyword evidence="2" id="KW-1185">Reference proteome</keyword>
<evidence type="ECO:0000313" key="2">
    <source>
        <dbReference type="Proteomes" id="UP000095287"/>
    </source>
</evidence>
<proteinExistence type="predicted"/>